<dbReference type="Gene3D" id="1.25.40.20">
    <property type="entry name" value="Ankyrin repeat-containing domain"/>
    <property type="match status" value="1"/>
</dbReference>
<sequence length="169" mass="19495">MNYHIDIEYNCTPTIKCKGFTKLMYYIINKNNDKIIKHINKNKNKKNINAQNSLGWTALMIACKNSRLFDNLEVIKLLLDTGANPNIQNDNGWTSLMFASRFSHKTSTLETVKILLEYGADPNIQHDYGWTALMLSSCFSNKDSNIETIKLLLKKKPILIFKIMMETQL</sequence>
<evidence type="ECO:0000256" key="1">
    <source>
        <dbReference type="ARBA" id="ARBA00022737"/>
    </source>
</evidence>
<keyword evidence="2" id="KW-0040">ANK repeat</keyword>
<dbReference type="PANTHER" id="PTHR24189">
    <property type="entry name" value="MYOTROPHIN"/>
    <property type="match status" value="1"/>
</dbReference>
<dbReference type="InterPro" id="IPR036770">
    <property type="entry name" value="Ankyrin_rpt-contain_sf"/>
</dbReference>
<dbReference type="InterPro" id="IPR002110">
    <property type="entry name" value="Ankyrin_rpt"/>
</dbReference>
<dbReference type="Pfam" id="PF12796">
    <property type="entry name" value="Ank_2"/>
    <property type="match status" value="1"/>
</dbReference>
<evidence type="ECO:0000313" key="4">
    <source>
        <dbReference type="Proteomes" id="UP000241071"/>
    </source>
</evidence>
<keyword evidence="1" id="KW-0677">Repeat</keyword>
<organism evidence="3 4">
    <name type="scientific">Moumouvirus goulette</name>
    <dbReference type="NCBI Taxonomy" id="1247379"/>
    <lineage>
        <taxon>Viruses</taxon>
        <taxon>Varidnaviria</taxon>
        <taxon>Bamfordvirae</taxon>
        <taxon>Nucleocytoviricota</taxon>
        <taxon>Megaviricetes</taxon>
        <taxon>Imitervirales</taxon>
        <taxon>Mimiviridae</taxon>
        <taxon>Megamimivirinae</taxon>
        <taxon>Moumouvirus</taxon>
        <taxon>Moumouvirus goulettemassiliense</taxon>
    </lineage>
</organism>
<name>M1PX88_9VIRU</name>
<protein>
    <submittedName>
        <fullName evidence="3">Repeat protein</fullName>
    </submittedName>
</protein>
<keyword evidence="4" id="KW-1185">Reference proteome</keyword>
<dbReference type="PROSITE" id="PS50088">
    <property type="entry name" value="ANK_REPEAT"/>
    <property type="match status" value="2"/>
</dbReference>
<dbReference type="PROSITE" id="PS50297">
    <property type="entry name" value="ANK_REP_REGION"/>
    <property type="match status" value="2"/>
</dbReference>
<dbReference type="Proteomes" id="UP000241071">
    <property type="component" value="Segment"/>
</dbReference>
<dbReference type="PANTHER" id="PTHR24189:SF50">
    <property type="entry name" value="ANKYRIN REPEAT AND SOCS BOX PROTEIN 2"/>
    <property type="match status" value="1"/>
</dbReference>
<proteinExistence type="predicted"/>
<dbReference type="EMBL" id="KC008572">
    <property type="protein sequence ID" value="AGF85367.1"/>
    <property type="molecule type" value="Genomic_DNA"/>
</dbReference>
<accession>M1PX88</accession>
<evidence type="ECO:0000313" key="3">
    <source>
        <dbReference type="EMBL" id="AGF85367.1"/>
    </source>
</evidence>
<gene>
    <name evidence="3" type="ORF">glt_00558</name>
</gene>
<reference evidence="3 4" key="1">
    <citation type="submission" date="2012-10" db="EMBL/GenBank/DDBJ databases">
        <title>Complete genome sequence of Moumouvirus goulette.</title>
        <authorList>
            <person name="Fournous G."/>
            <person name="Bougalmi M."/>
            <person name="Colson P."/>
        </authorList>
    </citation>
    <scope>NUCLEOTIDE SEQUENCE [LARGE SCALE GENOMIC DNA]</scope>
</reference>
<dbReference type="InterPro" id="IPR050745">
    <property type="entry name" value="Multifunctional_regulatory"/>
</dbReference>
<dbReference type="SUPFAM" id="SSF48403">
    <property type="entry name" value="Ankyrin repeat"/>
    <property type="match status" value="1"/>
</dbReference>
<evidence type="ECO:0000256" key="2">
    <source>
        <dbReference type="ARBA" id="ARBA00023043"/>
    </source>
</evidence>
<dbReference type="SMART" id="SM00248">
    <property type="entry name" value="ANK"/>
    <property type="match status" value="4"/>
</dbReference>